<organism evidence="2 3">
    <name type="scientific">Sphingomonas abietis</name>
    <dbReference type="NCBI Taxonomy" id="3012344"/>
    <lineage>
        <taxon>Bacteria</taxon>
        <taxon>Pseudomonadati</taxon>
        <taxon>Pseudomonadota</taxon>
        <taxon>Alphaproteobacteria</taxon>
        <taxon>Sphingomonadales</taxon>
        <taxon>Sphingomonadaceae</taxon>
        <taxon>Sphingomonas</taxon>
    </lineage>
</organism>
<dbReference type="InterPro" id="IPR016187">
    <property type="entry name" value="CTDL_fold"/>
</dbReference>
<evidence type="ECO:0000313" key="3">
    <source>
        <dbReference type="Proteomes" id="UP001210865"/>
    </source>
</evidence>
<evidence type="ECO:0000313" key="2">
    <source>
        <dbReference type="EMBL" id="WBO24520.1"/>
    </source>
</evidence>
<proteinExistence type="predicted"/>
<dbReference type="EMBL" id="CP115174">
    <property type="protein sequence ID" value="WBO24520.1"/>
    <property type="molecule type" value="Genomic_DNA"/>
</dbReference>
<protein>
    <submittedName>
        <fullName evidence="2">Formylglycine-generating enzyme family protein</fullName>
    </submittedName>
</protein>
<name>A0ABY7NSP2_9SPHN</name>
<dbReference type="InterPro" id="IPR042095">
    <property type="entry name" value="SUMF_sf"/>
</dbReference>
<accession>A0ABY7NSP2</accession>
<reference evidence="2 3" key="1">
    <citation type="submission" date="2022-12" db="EMBL/GenBank/DDBJ databases">
        <title>Sphingomonas abieness sp. nov., an endophytic bacterium isolated from Abies koreana.</title>
        <authorList>
            <person name="Jiang L."/>
            <person name="Lee J."/>
        </authorList>
    </citation>
    <scope>NUCLEOTIDE SEQUENCE [LARGE SCALE GENOMIC DNA]</scope>
    <source>
        <strain evidence="3">PAMB 00755</strain>
    </source>
</reference>
<dbReference type="InterPro" id="IPR005532">
    <property type="entry name" value="SUMF_dom"/>
</dbReference>
<dbReference type="PANTHER" id="PTHR23150:SF19">
    <property type="entry name" value="FORMYLGLYCINE-GENERATING ENZYME"/>
    <property type="match status" value="1"/>
</dbReference>
<dbReference type="SUPFAM" id="SSF56436">
    <property type="entry name" value="C-type lectin-like"/>
    <property type="match status" value="1"/>
</dbReference>
<dbReference type="Pfam" id="PF03781">
    <property type="entry name" value="FGE-sulfatase"/>
    <property type="match status" value="1"/>
</dbReference>
<dbReference type="Gene3D" id="3.90.1580.10">
    <property type="entry name" value="paralog of FGE (formylglycine-generating enzyme)"/>
    <property type="match status" value="1"/>
</dbReference>
<feature type="domain" description="Sulfatase-modifying factor enzyme-like" evidence="1">
    <location>
        <begin position="4"/>
        <end position="301"/>
    </location>
</feature>
<dbReference type="Proteomes" id="UP001210865">
    <property type="component" value="Chromosome"/>
</dbReference>
<dbReference type="InterPro" id="IPR051043">
    <property type="entry name" value="Sulfatase_Mod_Factor_Kinase"/>
</dbReference>
<dbReference type="PANTHER" id="PTHR23150">
    <property type="entry name" value="SULFATASE MODIFYING FACTOR 1, 2"/>
    <property type="match status" value="1"/>
</dbReference>
<evidence type="ECO:0000259" key="1">
    <source>
        <dbReference type="Pfam" id="PF03781"/>
    </source>
</evidence>
<keyword evidence="3" id="KW-1185">Reference proteome</keyword>
<gene>
    <name evidence="2" type="ORF">PBT88_01930</name>
</gene>
<sequence length="306" mass="33995">MRHLDGGAFLMGSERFYREEAPVRRVRVDPFWIDETPVTNRAFARFVAETGYRTVAEVAPDPAVYADLPAELAHPGSLVFEPTRGPVDLGDPNQWWHFRLGACWRHPLGPDSDLAGIEDHPVVHIAHADAQAYADWAGKSLPTEAEWEYAARGGLDGADYAWGSELAPGGAMLANYWQGAFPFANQLLDGWERTSPVRTYAPNGYDLYDMIGNVWEWTADWFAQPRIARKAKGSCCVPNNPRGGREQDSLDPSMPVLRIGRKVLKGGSHLCAAHYCRRYRPAARLAQMIDSSTGHIGFRCVVRGMA</sequence>
<dbReference type="RefSeq" id="WP_270079140.1">
    <property type="nucleotide sequence ID" value="NZ_CP115174.1"/>
</dbReference>